<name>A0A507ZWB8_9FLAO</name>
<dbReference type="AlphaFoldDB" id="A0A507ZWB8"/>
<sequence length="100" mass="11531">MKNIKRKLLLKGLAYDAVGMLSSFIPVVGPFLDIIWAPYAVQKMREMYPNRKGKIASVILFIEEILPVTDVIPTFTLMWLYTFVWKKEENPIIIDAEVIS</sequence>
<dbReference type="EMBL" id="VIAR01000005">
    <property type="protein sequence ID" value="TQD39075.1"/>
    <property type="molecule type" value="Genomic_DNA"/>
</dbReference>
<evidence type="ECO:0008006" key="4">
    <source>
        <dbReference type="Google" id="ProtNLM"/>
    </source>
</evidence>
<gene>
    <name evidence="2" type="ORF">FKR84_06675</name>
</gene>
<dbReference type="Proteomes" id="UP000317169">
    <property type="component" value="Unassembled WGS sequence"/>
</dbReference>
<dbReference type="RefSeq" id="WP_141421523.1">
    <property type="nucleotide sequence ID" value="NZ_VIAR01000005.1"/>
</dbReference>
<feature type="transmembrane region" description="Helical" evidence="1">
    <location>
        <begin position="12"/>
        <end position="35"/>
    </location>
</feature>
<keyword evidence="1" id="KW-1133">Transmembrane helix</keyword>
<evidence type="ECO:0000313" key="2">
    <source>
        <dbReference type="EMBL" id="TQD39075.1"/>
    </source>
</evidence>
<proteinExistence type="predicted"/>
<keyword evidence="3" id="KW-1185">Reference proteome</keyword>
<feature type="transmembrane region" description="Helical" evidence="1">
    <location>
        <begin position="55"/>
        <end position="81"/>
    </location>
</feature>
<evidence type="ECO:0000313" key="3">
    <source>
        <dbReference type="Proteomes" id="UP000317169"/>
    </source>
</evidence>
<keyword evidence="1" id="KW-0472">Membrane</keyword>
<dbReference type="OrthoDB" id="1144067at2"/>
<organism evidence="2 3">
    <name type="scientific">Haloflavibacter putidus</name>
    <dbReference type="NCBI Taxonomy" id="2576776"/>
    <lineage>
        <taxon>Bacteria</taxon>
        <taxon>Pseudomonadati</taxon>
        <taxon>Bacteroidota</taxon>
        <taxon>Flavobacteriia</taxon>
        <taxon>Flavobacteriales</taxon>
        <taxon>Flavobacteriaceae</taxon>
        <taxon>Haloflavibacter</taxon>
    </lineage>
</organism>
<protein>
    <recommendedName>
        <fullName evidence="4">DUF4112 domain-containing protein</fullName>
    </recommendedName>
</protein>
<accession>A0A507ZWB8</accession>
<reference evidence="2 3" key="1">
    <citation type="submission" date="2019-06" db="EMBL/GenBank/DDBJ databases">
        <title>Flavibacter putida gen. nov., sp. nov., a novel marine bacterium of the family Flavobacteriaceae isolated from coastal seawater.</title>
        <authorList>
            <person name="Feng X."/>
        </authorList>
    </citation>
    <scope>NUCLEOTIDE SEQUENCE [LARGE SCALE GENOMIC DNA]</scope>
    <source>
        <strain evidence="2 3">PLHSN227</strain>
    </source>
</reference>
<keyword evidence="1" id="KW-0812">Transmembrane</keyword>
<comment type="caution">
    <text evidence="2">The sequence shown here is derived from an EMBL/GenBank/DDBJ whole genome shotgun (WGS) entry which is preliminary data.</text>
</comment>
<evidence type="ECO:0000256" key="1">
    <source>
        <dbReference type="SAM" id="Phobius"/>
    </source>
</evidence>